<keyword evidence="1" id="KW-0378">Hydrolase</keyword>
<dbReference type="EMBL" id="LXQA010567249">
    <property type="protein sequence ID" value="MCI59626.1"/>
    <property type="molecule type" value="Genomic_DNA"/>
</dbReference>
<sequence>MNEQACKDLQMLWEELETFRFDLTWLEPHVQSALGMKIYVENAVQMEQLKKNVESLTLEMERLKTKLATVE</sequence>
<feature type="non-terminal residue" evidence="1">
    <location>
        <position position="71"/>
    </location>
</feature>
<accession>A0A392THQ8</accession>
<evidence type="ECO:0000313" key="1">
    <source>
        <dbReference type="EMBL" id="MCI59626.1"/>
    </source>
</evidence>
<dbReference type="AlphaFoldDB" id="A0A392THQ8"/>
<dbReference type="Proteomes" id="UP000265520">
    <property type="component" value="Unassembled WGS sequence"/>
</dbReference>
<organism evidence="1 2">
    <name type="scientific">Trifolium medium</name>
    <dbReference type="NCBI Taxonomy" id="97028"/>
    <lineage>
        <taxon>Eukaryota</taxon>
        <taxon>Viridiplantae</taxon>
        <taxon>Streptophyta</taxon>
        <taxon>Embryophyta</taxon>
        <taxon>Tracheophyta</taxon>
        <taxon>Spermatophyta</taxon>
        <taxon>Magnoliopsida</taxon>
        <taxon>eudicotyledons</taxon>
        <taxon>Gunneridae</taxon>
        <taxon>Pentapetalae</taxon>
        <taxon>rosids</taxon>
        <taxon>fabids</taxon>
        <taxon>Fabales</taxon>
        <taxon>Fabaceae</taxon>
        <taxon>Papilionoideae</taxon>
        <taxon>50 kb inversion clade</taxon>
        <taxon>NPAAA clade</taxon>
        <taxon>Hologalegina</taxon>
        <taxon>IRL clade</taxon>
        <taxon>Trifolieae</taxon>
        <taxon>Trifolium</taxon>
    </lineage>
</organism>
<name>A0A392THQ8_9FABA</name>
<keyword evidence="2" id="KW-1185">Reference proteome</keyword>
<protein>
    <submittedName>
        <fullName evidence="1">Ubiquitin carboxyl-terminal hydrolase family protein</fullName>
    </submittedName>
</protein>
<comment type="caution">
    <text evidence="1">The sequence shown here is derived from an EMBL/GenBank/DDBJ whole genome shotgun (WGS) entry which is preliminary data.</text>
</comment>
<reference evidence="1 2" key="1">
    <citation type="journal article" date="2018" name="Front. Plant Sci.">
        <title>Red Clover (Trifolium pratense) and Zigzag Clover (T. medium) - A Picture of Genomic Similarities and Differences.</title>
        <authorList>
            <person name="Dluhosova J."/>
            <person name="Istvanek J."/>
            <person name="Nedelnik J."/>
            <person name="Repkova J."/>
        </authorList>
    </citation>
    <scope>NUCLEOTIDE SEQUENCE [LARGE SCALE GENOMIC DNA]</scope>
    <source>
        <strain evidence="2">cv. 10/8</strain>
        <tissue evidence="1">Leaf</tissue>
    </source>
</reference>
<proteinExistence type="predicted"/>
<evidence type="ECO:0000313" key="2">
    <source>
        <dbReference type="Proteomes" id="UP000265520"/>
    </source>
</evidence>
<dbReference type="GO" id="GO:0016787">
    <property type="term" value="F:hydrolase activity"/>
    <property type="evidence" value="ECO:0007669"/>
    <property type="project" value="UniProtKB-KW"/>
</dbReference>